<name>A0A9W4D800_BLUGR</name>
<protein>
    <submittedName>
        <fullName evidence="2">BgTH12-07831</fullName>
    </submittedName>
</protein>
<sequence>MKFLNAISTAVLAGLSLLLPAAYGEENYECKSDQTFCYSCISSLGLSDFNSYIEKGEPLFVGGEIYGSHQFTINSLDGTSLKYLIQSIGVDPSYQLFEASGSLWKICTFKNT</sequence>
<dbReference type="EMBL" id="CAJHIT010000011">
    <property type="protein sequence ID" value="CAD6506605.1"/>
    <property type="molecule type" value="Genomic_DNA"/>
</dbReference>
<keyword evidence="1" id="KW-0732">Signal</keyword>
<dbReference type="AlphaFoldDB" id="A0A9W4D800"/>
<organism evidence="2 3">
    <name type="scientific">Blumeria graminis f. sp. triticale</name>
    <dbReference type="NCBI Taxonomy" id="1689686"/>
    <lineage>
        <taxon>Eukaryota</taxon>
        <taxon>Fungi</taxon>
        <taxon>Dikarya</taxon>
        <taxon>Ascomycota</taxon>
        <taxon>Pezizomycotina</taxon>
        <taxon>Leotiomycetes</taxon>
        <taxon>Erysiphales</taxon>
        <taxon>Erysiphaceae</taxon>
        <taxon>Blumeria</taxon>
    </lineage>
</organism>
<evidence type="ECO:0000256" key="1">
    <source>
        <dbReference type="SAM" id="SignalP"/>
    </source>
</evidence>
<proteinExistence type="predicted"/>
<feature type="signal peptide" evidence="1">
    <location>
        <begin position="1"/>
        <end position="24"/>
    </location>
</feature>
<dbReference type="Proteomes" id="UP000683417">
    <property type="component" value="Unassembled WGS sequence"/>
</dbReference>
<gene>
    <name evidence="2" type="ORF">BGTH12_LOCUS7963</name>
</gene>
<evidence type="ECO:0000313" key="2">
    <source>
        <dbReference type="EMBL" id="CAD6506605.1"/>
    </source>
</evidence>
<accession>A0A9W4D800</accession>
<evidence type="ECO:0000313" key="3">
    <source>
        <dbReference type="Proteomes" id="UP000683417"/>
    </source>
</evidence>
<reference evidence="2" key="1">
    <citation type="submission" date="2020-10" db="EMBL/GenBank/DDBJ databases">
        <authorList>
            <person name="Muller C M."/>
        </authorList>
    </citation>
    <scope>NUCLEOTIDE SEQUENCE</scope>
    <source>
        <strain evidence="2">THUN-12</strain>
    </source>
</reference>
<comment type="caution">
    <text evidence="2">The sequence shown here is derived from an EMBL/GenBank/DDBJ whole genome shotgun (WGS) entry which is preliminary data.</text>
</comment>
<feature type="chain" id="PRO_5040980837" evidence="1">
    <location>
        <begin position="25"/>
        <end position="112"/>
    </location>
</feature>